<keyword evidence="3" id="KW-1185">Reference proteome</keyword>
<sequence length="187" mass="21803">MCSQRRAWLMVGQTATDSVLLLHYIKRLTLFSEQLRRVDQNMDVIHEDMMVAEGQLEELEKCCGLCVLPWKKLPLSLALAGDYTPVSFILCCFILRTRITNDAREDEMEENLQQVAHMVGDLRVMAGDMGQEIRTHNEVLDRIDRKVNRCFSFWFTIQQYQYKNTHKSACRILLGINRHSTRSFSSK</sequence>
<dbReference type="SMART" id="SM00397">
    <property type="entry name" value="t_SNARE"/>
    <property type="match status" value="1"/>
</dbReference>
<name>A0A183AGU5_9TREM</name>
<protein>
    <submittedName>
        <fullName evidence="4">t-SNARE coiled-coil homology domain-containing protein</fullName>
    </submittedName>
</protein>
<accession>A0A183AGU5</accession>
<gene>
    <name evidence="2" type="ORF">ECPE_LOCUS6180</name>
</gene>
<dbReference type="PROSITE" id="PS50192">
    <property type="entry name" value="T_SNARE"/>
    <property type="match status" value="1"/>
</dbReference>
<reference evidence="2 3" key="2">
    <citation type="submission" date="2018-11" db="EMBL/GenBank/DDBJ databases">
        <authorList>
            <consortium name="Pathogen Informatics"/>
        </authorList>
    </citation>
    <scope>NUCLEOTIDE SEQUENCE [LARGE SCALE GENOMIC DNA]</scope>
    <source>
        <strain evidence="2 3">Egypt</strain>
    </source>
</reference>
<dbReference type="WBParaSite" id="ECPE_0000619301-mRNA-1">
    <property type="protein sequence ID" value="ECPE_0000619301-mRNA-1"/>
    <property type="gene ID" value="ECPE_0000619301"/>
</dbReference>
<dbReference type="GO" id="GO:0031629">
    <property type="term" value="P:synaptic vesicle fusion to presynaptic active zone membrane"/>
    <property type="evidence" value="ECO:0007669"/>
    <property type="project" value="TreeGrafter"/>
</dbReference>
<dbReference type="GO" id="GO:0019905">
    <property type="term" value="F:syntaxin binding"/>
    <property type="evidence" value="ECO:0007669"/>
    <property type="project" value="TreeGrafter"/>
</dbReference>
<dbReference type="SUPFAM" id="SSF58038">
    <property type="entry name" value="SNARE fusion complex"/>
    <property type="match status" value="1"/>
</dbReference>
<evidence type="ECO:0000313" key="3">
    <source>
        <dbReference type="Proteomes" id="UP000272942"/>
    </source>
</evidence>
<feature type="domain" description="T-SNARE coiled-coil homology" evidence="1">
    <location>
        <begin position="102"/>
        <end position="148"/>
    </location>
</feature>
<dbReference type="Proteomes" id="UP000272942">
    <property type="component" value="Unassembled WGS sequence"/>
</dbReference>
<evidence type="ECO:0000259" key="1">
    <source>
        <dbReference type="PROSITE" id="PS50192"/>
    </source>
</evidence>
<dbReference type="GO" id="GO:0016082">
    <property type="term" value="P:synaptic vesicle priming"/>
    <property type="evidence" value="ECO:0007669"/>
    <property type="project" value="TreeGrafter"/>
</dbReference>
<proteinExistence type="predicted"/>
<dbReference type="GO" id="GO:0031201">
    <property type="term" value="C:SNARE complex"/>
    <property type="evidence" value="ECO:0007669"/>
    <property type="project" value="TreeGrafter"/>
</dbReference>
<evidence type="ECO:0000313" key="2">
    <source>
        <dbReference type="EMBL" id="VDP77616.1"/>
    </source>
</evidence>
<organism evidence="4">
    <name type="scientific">Echinostoma caproni</name>
    <dbReference type="NCBI Taxonomy" id="27848"/>
    <lineage>
        <taxon>Eukaryota</taxon>
        <taxon>Metazoa</taxon>
        <taxon>Spiralia</taxon>
        <taxon>Lophotrochozoa</taxon>
        <taxon>Platyhelminthes</taxon>
        <taxon>Trematoda</taxon>
        <taxon>Digenea</taxon>
        <taxon>Plagiorchiida</taxon>
        <taxon>Echinostomata</taxon>
        <taxon>Echinostomatoidea</taxon>
        <taxon>Echinostomatidae</taxon>
        <taxon>Echinostoma</taxon>
    </lineage>
</organism>
<dbReference type="GO" id="GO:0005484">
    <property type="term" value="F:SNAP receptor activity"/>
    <property type="evidence" value="ECO:0007669"/>
    <property type="project" value="TreeGrafter"/>
</dbReference>
<dbReference type="OrthoDB" id="19261at2759"/>
<dbReference type="EMBL" id="UZAN01043129">
    <property type="protein sequence ID" value="VDP77616.1"/>
    <property type="molecule type" value="Genomic_DNA"/>
</dbReference>
<dbReference type="Gene3D" id="1.20.5.110">
    <property type="match status" value="2"/>
</dbReference>
<reference evidence="4" key="1">
    <citation type="submission" date="2016-06" db="UniProtKB">
        <authorList>
            <consortium name="WormBaseParasite"/>
        </authorList>
    </citation>
    <scope>IDENTIFICATION</scope>
</reference>
<dbReference type="GO" id="GO:0005886">
    <property type="term" value="C:plasma membrane"/>
    <property type="evidence" value="ECO:0007669"/>
    <property type="project" value="TreeGrafter"/>
</dbReference>
<dbReference type="InterPro" id="IPR000727">
    <property type="entry name" value="T_SNARE_dom"/>
</dbReference>
<evidence type="ECO:0000313" key="4">
    <source>
        <dbReference type="WBParaSite" id="ECPE_0000619301-mRNA-1"/>
    </source>
</evidence>
<dbReference type="PANTHER" id="PTHR19305">
    <property type="entry name" value="SYNAPTOSOMAL ASSOCIATED PROTEIN"/>
    <property type="match status" value="1"/>
</dbReference>
<dbReference type="PANTHER" id="PTHR19305:SF14">
    <property type="entry name" value="SYNAPTOSOMAL-ASSOCIATED PROTEIN-RELATED"/>
    <property type="match status" value="1"/>
</dbReference>
<dbReference type="AlphaFoldDB" id="A0A183AGU5"/>
<dbReference type="GO" id="GO:0098793">
    <property type="term" value="C:presynapse"/>
    <property type="evidence" value="ECO:0007669"/>
    <property type="project" value="GOC"/>
</dbReference>